<keyword evidence="1" id="KW-1133">Transmembrane helix</keyword>
<keyword evidence="1" id="KW-0472">Membrane</keyword>
<keyword evidence="3" id="KW-1185">Reference proteome</keyword>
<dbReference type="EMBL" id="JAUSWP010000002">
    <property type="protein sequence ID" value="MDQ0567723.1"/>
    <property type="molecule type" value="Genomic_DNA"/>
</dbReference>
<evidence type="ECO:0000256" key="1">
    <source>
        <dbReference type="SAM" id="Phobius"/>
    </source>
</evidence>
<name>A0ABU0NE49_9MOLU</name>
<feature type="transmembrane region" description="Helical" evidence="1">
    <location>
        <begin position="15"/>
        <end position="38"/>
    </location>
</feature>
<feature type="transmembrane region" description="Helical" evidence="1">
    <location>
        <begin position="75"/>
        <end position="97"/>
    </location>
</feature>
<dbReference type="NCBIfam" id="NF045987">
    <property type="entry name" value="SPE_1075_fam"/>
    <property type="match status" value="1"/>
</dbReference>
<reference evidence="2" key="1">
    <citation type="submission" date="2023-07" db="EMBL/GenBank/DDBJ databases">
        <title>Genomic Encyclopedia of Type Strains, Phase IV (KMG-IV): sequencing the most valuable type-strain genomes for metagenomic binning, comparative biology and taxonomic classification.</title>
        <authorList>
            <person name="Goeker M."/>
        </authorList>
    </citation>
    <scope>NUCLEOTIDE SEQUENCE [LARGE SCALE GENOMIC DNA]</scope>
    <source>
        <strain evidence="2">DSM 22019</strain>
    </source>
</reference>
<dbReference type="Pfam" id="PF19700">
    <property type="entry name" value="DUF6198"/>
    <property type="match status" value="1"/>
</dbReference>
<evidence type="ECO:0000313" key="2">
    <source>
        <dbReference type="EMBL" id="MDQ0567723.1"/>
    </source>
</evidence>
<organism evidence="2 3">
    <name type="scientific">Mycoplasma yeatsii</name>
    <dbReference type="NCBI Taxonomy" id="51365"/>
    <lineage>
        <taxon>Bacteria</taxon>
        <taxon>Bacillati</taxon>
        <taxon>Mycoplasmatota</taxon>
        <taxon>Mollicutes</taxon>
        <taxon>Mycoplasmataceae</taxon>
        <taxon>Mycoplasma</taxon>
    </lineage>
</organism>
<protein>
    <submittedName>
        <fullName evidence="2">Membrane protein YczE</fullName>
    </submittedName>
</protein>
<feature type="transmembrane region" description="Helical" evidence="1">
    <location>
        <begin position="202"/>
        <end position="220"/>
    </location>
</feature>
<dbReference type="InterPro" id="IPR038750">
    <property type="entry name" value="YczE/YyaS-like"/>
</dbReference>
<dbReference type="Proteomes" id="UP001236620">
    <property type="component" value="Unassembled WGS sequence"/>
</dbReference>
<dbReference type="RefSeq" id="WP_307444635.1">
    <property type="nucleotide sequence ID" value="NZ_JAUSWP010000002.1"/>
</dbReference>
<feature type="transmembrane region" description="Helical" evidence="1">
    <location>
        <begin position="109"/>
        <end position="130"/>
    </location>
</feature>
<feature type="transmembrane region" description="Helical" evidence="1">
    <location>
        <begin position="232"/>
        <end position="251"/>
    </location>
</feature>
<comment type="caution">
    <text evidence="2">The sequence shown here is derived from an EMBL/GenBank/DDBJ whole genome shotgun (WGS) entry which is preliminary data.</text>
</comment>
<gene>
    <name evidence="2" type="ORF">J2Z63_000366</name>
</gene>
<accession>A0ABU0NE49</accession>
<proteinExistence type="predicted"/>
<sequence>MKNIIEDIKNNPKKYLIKVICLILGFYIFSLSIALYAVTSVGASQVDFTNFAILGIFNKWQNKDSGIVELSQYKIALTALYLFLMILSGVFLSVSIIKKYKVEKNKKLWIELVVLIVLDLIVIFIMPYLIDGQIAMFEKIGYNEWMLSQKTQYQFRTIFFLIAYMLYILGLTFWVHSGWLISPYNSINNSFMKMTKLPFNTSRVLMDILIFLPGVVILLVNPVSWSLKGQFLLNYLNIGTVIFVFATGPLLGKTLNILNKITKIY</sequence>
<keyword evidence="1" id="KW-0812">Transmembrane</keyword>
<evidence type="ECO:0000313" key="3">
    <source>
        <dbReference type="Proteomes" id="UP001236620"/>
    </source>
</evidence>
<feature type="transmembrane region" description="Helical" evidence="1">
    <location>
        <begin position="158"/>
        <end position="181"/>
    </location>
</feature>